<reference evidence="1" key="2">
    <citation type="journal article" date="2007" name="Science">
        <title>Draft genome sequence of the sexually transmitted pathogen Trichomonas vaginalis.</title>
        <authorList>
            <person name="Carlton J.M."/>
            <person name="Hirt R.P."/>
            <person name="Silva J.C."/>
            <person name="Delcher A.L."/>
            <person name="Schatz M."/>
            <person name="Zhao Q."/>
            <person name="Wortman J.R."/>
            <person name="Bidwell S.L."/>
            <person name="Alsmark U.C.M."/>
            <person name="Besteiro S."/>
            <person name="Sicheritz-Ponten T."/>
            <person name="Noel C.J."/>
            <person name="Dacks J.B."/>
            <person name="Foster P.G."/>
            <person name="Simillion C."/>
            <person name="Van de Peer Y."/>
            <person name="Miranda-Saavedra D."/>
            <person name="Barton G.J."/>
            <person name="Westrop G.D."/>
            <person name="Mueller S."/>
            <person name="Dessi D."/>
            <person name="Fiori P.L."/>
            <person name="Ren Q."/>
            <person name="Paulsen I."/>
            <person name="Zhang H."/>
            <person name="Bastida-Corcuera F.D."/>
            <person name="Simoes-Barbosa A."/>
            <person name="Brown M.T."/>
            <person name="Hayes R.D."/>
            <person name="Mukherjee M."/>
            <person name="Okumura C.Y."/>
            <person name="Schneider R."/>
            <person name="Smith A.J."/>
            <person name="Vanacova S."/>
            <person name="Villalvazo M."/>
            <person name="Haas B.J."/>
            <person name="Pertea M."/>
            <person name="Feldblyum T.V."/>
            <person name="Utterback T.R."/>
            <person name="Shu C.L."/>
            <person name="Osoegawa K."/>
            <person name="de Jong P.J."/>
            <person name="Hrdy I."/>
            <person name="Horvathova L."/>
            <person name="Zubacova Z."/>
            <person name="Dolezal P."/>
            <person name="Malik S.B."/>
            <person name="Logsdon J.M. Jr."/>
            <person name="Henze K."/>
            <person name="Gupta A."/>
            <person name="Wang C.C."/>
            <person name="Dunne R.L."/>
            <person name="Upcroft J.A."/>
            <person name="Upcroft P."/>
            <person name="White O."/>
            <person name="Salzberg S.L."/>
            <person name="Tang P."/>
            <person name="Chiu C.-H."/>
            <person name="Lee Y.-S."/>
            <person name="Embley T.M."/>
            <person name="Coombs G.H."/>
            <person name="Mottram J.C."/>
            <person name="Tachezy J."/>
            <person name="Fraser-Liggett C.M."/>
            <person name="Johnson P.J."/>
        </authorList>
    </citation>
    <scope>NUCLEOTIDE SEQUENCE [LARGE SCALE GENOMIC DNA]</scope>
    <source>
        <strain evidence="1">G3</strain>
    </source>
</reference>
<dbReference type="VEuPathDB" id="TrichDB:TVAG_204730"/>
<organism evidence="1 2">
    <name type="scientific">Trichomonas vaginalis (strain ATCC PRA-98 / G3)</name>
    <dbReference type="NCBI Taxonomy" id="412133"/>
    <lineage>
        <taxon>Eukaryota</taxon>
        <taxon>Metamonada</taxon>
        <taxon>Parabasalia</taxon>
        <taxon>Trichomonadida</taxon>
        <taxon>Trichomonadidae</taxon>
        <taxon>Trichomonas</taxon>
    </lineage>
</organism>
<keyword evidence="2" id="KW-1185">Reference proteome</keyword>
<protein>
    <submittedName>
        <fullName evidence="1">Uncharacterized protein</fullName>
    </submittedName>
</protein>
<proteinExistence type="predicted"/>
<dbReference type="EMBL" id="DS113401">
    <property type="protein sequence ID" value="EAY07367.1"/>
    <property type="molecule type" value="Genomic_DNA"/>
</dbReference>
<gene>
    <name evidence="1" type="ORF">TVAG_204730</name>
</gene>
<dbReference type="Proteomes" id="UP000001542">
    <property type="component" value="Unassembled WGS sequence"/>
</dbReference>
<dbReference type="InParanoid" id="A2EIX7"/>
<dbReference type="VEuPathDB" id="TrichDB:TVAGG3_0661450"/>
<dbReference type="KEGG" id="tva:4765260"/>
<dbReference type="AlphaFoldDB" id="A2EIX7"/>
<accession>A2EIX7</accession>
<sequence length="251" mass="28735">MKELSHDYIDNGIDFALKQFGFLSKIFNFFGINGYVRSVLNLKQLEYKKLTEINTKINDVALSNHELLHGVFNQFFIDAISRAILLVGVKQTYLMQAVNSEINDFNVRMVKKDVLKDTIICKVSNQLNENKQIKIGLRHRTPILIISNYLKNYNDNERALQKILCNGNIAAIFIIENSRNISTNYFCIANDVIFVFDRKMTLAAKIPISQIKSLLENTLTLFTSKEPIVFSNELSQAVKLFISTKTDLAEN</sequence>
<name>A2EIX7_TRIV3</name>
<evidence type="ECO:0000313" key="1">
    <source>
        <dbReference type="EMBL" id="EAY07367.1"/>
    </source>
</evidence>
<reference evidence="1" key="1">
    <citation type="submission" date="2006-10" db="EMBL/GenBank/DDBJ databases">
        <authorList>
            <person name="Amadeo P."/>
            <person name="Zhao Q."/>
            <person name="Wortman J."/>
            <person name="Fraser-Liggett C."/>
            <person name="Carlton J."/>
        </authorList>
    </citation>
    <scope>NUCLEOTIDE SEQUENCE</scope>
    <source>
        <strain evidence="1">G3</strain>
    </source>
</reference>
<evidence type="ECO:0000313" key="2">
    <source>
        <dbReference type="Proteomes" id="UP000001542"/>
    </source>
</evidence>
<dbReference type="RefSeq" id="XP_001319590.1">
    <property type="nucleotide sequence ID" value="XM_001319555.1"/>
</dbReference>